<comment type="caution">
    <text evidence="4">The sequence shown here is derived from an EMBL/GenBank/DDBJ whole genome shotgun (WGS) entry which is preliminary data.</text>
</comment>
<proteinExistence type="predicted"/>
<keyword evidence="1" id="KW-0175">Coiled coil</keyword>
<feature type="coiled-coil region" evidence="1">
    <location>
        <begin position="216"/>
        <end position="250"/>
    </location>
</feature>
<name>A0A8S1J2Y8_9CHLO</name>
<evidence type="ECO:0000256" key="3">
    <source>
        <dbReference type="SAM" id="SignalP"/>
    </source>
</evidence>
<feature type="chain" id="PRO_5035872334" evidence="3">
    <location>
        <begin position="24"/>
        <end position="386"/>
    </location>
</feature>
<feature type="coiled-coil region" evidence="1">
    <location>
        <begin position="84"/>
        <end position="140"/>
    </location>
</feature>
<evidence type="ECO:0000313" key="5">
    <source>
        <dbReference type="Proteomes" id="UP000708148"/>
    </source>
</evidence>
<feature type="region of interest" description="Disordered" evidence="2">
    <location>
        <begin position="34"/>
        <end position="66"/>
    </location>
</feature>
<feature type="compositionally biased region" description="Basic and acidic residues" evidence="2">
    <location>
        <begin position="336"/>
        <end position="354"/>
    </location>
</feature>
<evidence type="ECO:0000313" key="4">
    <source>
        <dbReference type="EMBL" id="CAD7701920.1"/>
    </source>
</evidence>
<evidence type="ECO:0000256" key="2">
    <source>
        <dbReference type="SAM" id="MobiDB-lite"/>
    </source>
</evidence>
<dbReference type="AlphaFoldDB" id="A0A8S1J2Y8"/>
<dbReference type="EMBL" id="CAJHUC010001659">
    <property type="protein sequence ID" value="CAD7701920.1"/>
    <property type="molecule type" value="Genomic_DNA"/>
</dbReference>
<accession>A0A8S1J2Y8</accession>
<feature type="signal peptide" evidence="3">
    <location>
        <begin position="1"/>
        <end position="23"/>
    </location>
</feature>
<sequence length="386" mass="41464">LPVLTALVPLSALFLQFHGPSGAERAYWIHAGGPKPARRLGSGPERRGSIEGWADGEAASEVGSEESEEGYVRDRILQNVLVKSQAIESENRTLRRQLALYSKEFKRVVERMKTAQGRDSRALLREIHRLRTELGDAKERINEMSAGREGTCCGCGRAGGAFEDALMAAETKLGPVRSVLGVSRGDSMRQVAAKIAGLKSEVVACRAQSEAAEGGLAECASQLESCKLQVVALREEVAFHRAENERLASDRGTCSSEAALVRERAARWRHGLRRVGLQVNEMRPAVEKISSSEIDGRLERLRGELAGVRDVLRQASPSGRADRGMASVPSIGMGDPARRGGGEGEGQGRPKLDPRGFGSWIVRTSRGRSGSGSGDVAVASERLCGS</sequence>
<keyword evidence="5" id="KW-1185">Reference proteome</keyword>
<gene>
    <name evidence="4" type="ORF">OSTQU699_LOCUS7277</name>
</gene>
<organism evidence="4 5">
    <name type="scientific">Ostreobium quekettii</name>
    <dbReference type="NCBI Taxonomy" id="121088"/>
    <lineage>
        <taxon>Eukaryota</taxon>
        <taxon>Viridiplantae</taxon>
        <taxon>Chlorophyta</taxon>
        <taxon>core chlorophytes</taxon>
        <taxon>Ulvophyceae</taxon>
        <taxon>TCBD clade</taxon>
        <taxon>Bryopsidales</taxon>
        <taxon>Ostreobineae</taxon>
        <taxon>Ostreobiaceae</taxon>
        <taxon>Ostreobium</taxon>
    </lineage>
</organism>
<reference evidence="4" key="1">
    <citation type="submission" date="2020-12" db="EMBL/GenBank/DDBJ databases">
        <authorList>
            <person name="Iha C."/>
        </authorList>
    </citation>
    <scope>NUCLEOTIDE SEQUENCE</scope>
</reference>
<dbReference type="Proteomes" id="UP000708148">
    <property type="component" value="Unassembled WGS sequence"/>
</dbReference>
<protein>
    <submittedName>
        <fullName evidence="4">Uncharacterized protein</fullName>
    </submittedName>
</protein>
<feature type="non-terminal residue" evidence="4">
    <location>
        <position position="1"/>
    </location>
</feature>
<evidence type="ECO:0000256" key="1">
    <source>
        <dbReference type="SAM" id="Coils"/>
    </source>
</evidence>
<keyword evidence="3" id="KW-0732">Signal</keyword>
<feature type="region of interest" description="Disordered" evidence="2">
    <location>
        <begin position="315"/>
        <end position="386"/>
    </location>
</feature>